<feature type="transmembrane region" description="Helical" evidence="2">
    <location>
        <begin position="643"/>
        <end position="660"/>
    </location>
</feature>
<feature type="transmembrane region" description="Helical" evidence="2">
    <location>
        <begin position="95"/>
        <end position="128"/>
    </location>
</feature>
<feature type="transmembrane region" description="Helical" evidence="2">
    <location>
        <begin position="615"/>
        <end position="637"/>
    </location>
</feature>
<proteinExistence type="predicted"/>
<dbReference type="EMBL" id="VHGY01000036">
    <property type="protein sequence ID" value="TPU62322.1"/>
    <property type="molecule type" value="Genomic_DNA"/>
</dbReference>
<reference evidence="4 6" key="4">
    <citation type="submission" date="2019-06" db="EMBL/GenBank/DDBJ databases">
        <title>A Diverse Panel of Clinical Acinetobacter baumannii for Research Use.</title>
        <authorList>
            <person name="Mcgann P."/>
            <person name="Snesrud E."/>
            <person name="Galac M.R."/>
        </authorList>
    </citation>
    <scope>NUCLEOTIDE SEQUENCE [LARGE SCALE GENOMIC DNA]</scope>
    <source>
        <strain evidence="4 6">MRSN14237</strain>
    </source>
</reference>
<feature type="compositionally biased region" description="Gly residues" evidence="1">
    <location>
        <begin position="745"/>
        <end position="769"/>
    </location>
</feature>
<feature type="compositionally biased region" description="Low complexity" evidence="1">
    <location>
        <begin position="797"/>
        <end position="809"/>
    </location>
</feature>
<dbReference type="AlphaFoldDB" id="A0A1E3M5P5"/>
<dbReference type="NCBIfam" id="TIGR04346">
    <property type="entry name" value="DotA_TraY"/>
    <property type="match status" value="1"/>
</dbReference>
<feature type="transmembrane region" description="Helical" evidence="2">
    <location>
        <begin position="53"/>
        <end position="75"/>
    </location>
</feature>
<feature type="region of interest" description="Disordered" evidence="1">
    <location>
        <begin position="745"/>
        <end position="809"/>
    </location>
</feature>
<dbReference type="Proteomes" id="UP000315888">
    <property type="component" value="Unassembled WGS sequence"/>
</dbReference>
<dbReference type="RefSeq" id="WP_000021505.1">
    <property type="nucleotide sequence ID" value="NZ_CAUZCA010000010.1"/>
</dbReference>
<feature type="transmembrane region" description="Helical" evidence="2">
    <location>
        <begin position="672"/>
        <end position="694"/>
    </location>
</feature>
<dbReference type="InterPro" id="IPR027628">
    <property type="entry name" value="DotA_TraY"/>
</dbReference>
<feature type="compositionally biased region" description="Polar residues" evidence="1">
    <location>
        <begin position="778"/>
        <end position="796"/>
    </location>
</feature>
<organism evidence="4 6">
    <name type="scientific">Acinetobacter baumannii</name>
    <dbReference type="NCBI Taxonomy" id="470"/>
    <lineage>
        <taxon>Bacteria</taxon>
        <taxon>Pseudomonadati</taxon>
        <taxon>Pseudomonadota</taxon>
        <taxon>Gammaproteobacteria</taxon>
        <taxon>Moraxellales</taxon>
        <taxon>Moraxellaceae</taxon>
        <taxon>Acinetobacter</taxon>
        <taxon>Acinetobacter calcoaceticus/baumannii complex</taxon>
    </lineage>
</organism>
<protein>
    <submittedName>
        <fullName evidence="4">Uncharacterized protein</fullName>
    </submittedName>
</protein>
<evidence type="ECO:0000313" key="5">
    <source>
        <dbReference type="Proteomes" id="UP000072389"/>
    </source>
</evidence>
<evidence type="ECO:0000313" key="6">
    <source>
        <dbReference type="Proteomes" id="UP000315888"/>
    </source>
</evidence>
<dbReference type="Proteomes" id="UP000072389">
    <property type="component" value="Chromosome"/>
</dbReference>
<evidence type="ECO:0000313" key="3">
    <source>
        <dbReference type="EMBL" id="APP30810.1"/>
    </source>
</evidence>
<reference evidence="3 5" key="1">
    <citation type="journal article" date="2014" name="Antimicrob. Agents Chemother.">
        <title>Triclosan can select for an AdeIJK-overexpressing mutant of Acinetobacter baumannii ATCC 17978 that displays reduced susceptibility to multiple antibiotics.</title>
        <authorList>
            <person name="Fernando D.M."/>
            <person name="Xu W."/>
            <person name="Loewen P.C."/>
            <person name="Zhanel G.G."/>
            <person name="Kumar A."/>
        </authorList>
    </citation>
    <scope>NUCLEOTIDE SEQUENCE [LARGE SCALE GENOMIC DNA]</scope>
    <source>
        <strain evidence="5">ATCC 17978</strain>
        <strain evidence="3">ATCC 17978-VU</strain>
    </source>
</reference>
<feature type="region of interest" description="Disordered" evidence="1">
    <location>
        <begin position="865"/>
        <end position="884"/>
    </location>
</feature>
<gene>
    <name evidence="3" type="ORF">AUO97_08290</name>
    <name evidence="4" type="ORF">FJU42_13730</name>
</gene>
<evidence type="ECO:0000256" key="1">
    <source>
        <dbReference type="SAM" id="MobiDB-lite"/>
    </source>
</evidence>
<name>A0A1E3M5P5_ACIBA</name>
<keyword evidence="2" id="KW-1133">Transmembrane helix</keyword>
<sequence>MSIFCPSQTDSTCQNDAAIDLLGKIFGDGFIQAFVLGKSAAATAPATGELTPVLFGALGHLALVFAAFLFLFLVFTSVLHTARDGEVFGAGKKKHWVILRILMSGVMILPTTSLYSVSSVVLMMVVLASNGETNKAYREFLNTVVMNPSPSFASVDGLDPYGFRAYAIQKLRQYTCVRVLNQNFAAEGVSVGEKKYSDGQTYYVSNIGGERQFNSSLVDRNNVLDQGYFGAICGTSSYIVANADSVDSNFKYLTSENPDLESYKDFKKRLLLNIQNLKFQGIVRLNEAVLAYVNRLPSEAISPEEYARNFNQAFNNEEFDKIITDEIRRTDASINSHLQSNQNSYINKTIQYFAERGWTQVALTKKKLGEFQRDIYEARAKTIYEGTNPDLQRLNREGVASEKERMIYNVLVTQMDSTVNNYLKTPQVVTTLSTNDIQNLIPEDITNSDVSFKQISKDVEAANTTLVSNTMRIFIETFTGTGQDDGVDAVTRMQNTGNVLHIALTAVDTTLTGVRTGLSAAGATGAVFSDNIGTAAEIVIGLVDYYSEKLGKIMVMGKLVAYYLAVIIPTLPFVFFFFAVIGWIIHILQTMVGLILWSVMHMIPEQSFVGSQTQGYLTVVALFFRPMLSLVGFFLAFIISDPLLTFTTDGFFAIMGAVQFTNNGFIAALAQFFWLMGWVILYCLILLPIIYLIFGLPSSLADSVLAWLGTNLSRSLGETNLGQNVGRAANPAAGYYNTSGGGRGGSGGGSGGNGGGGSPAGGGGAGTRGDGSVLMNKGQPNEQSSGAQTHLPNATPSSSNSNWQSAAAAGAREGGIGGAIASSVSFAGRRGLQNEASAGTSVLSDVNAGANQTGYIPTEYRIVPSSASGANSVAPDPVDKKPKN</sequence>
<keyword evidence="2" id="KW-0812">Transmembrane</keyword>
<feature type="transmembrane region" description="Helical" evidence="2">
    <location>
        <begin position="559"/>
        <end position="578"/>
    </location>
</feature>
<dbReference type="EMBL" id="CP018664">
    <property type="protein sequence ID" value="APP30810.1"/>
    <property type="molecule type" value="Genomic_DNA"/>
</dbReference>
<reference evidence="3" key="2">
    <citation type="submission" date="2015-12" db="EMBL/GenBank/DDBJ databases">
        <authorList>
            <person name="Singh M.K."/>
            <person name="Fernando D.M."/>
            <person name="Kumar A."/>
        </authorList>
    </citation>
    <scope>NUCLEOTIDE SEQUENCE</scope>
    <source>
        <strain evidence="3">ATCC 17978-VU</strain>
    </source>
</reference>
<accession>A0A1E3M5P5</accession>
<evidence type="ECO:0000256" key="2">
    <source>
        <dbReference type="SAM" id="Phobius"/>
    </source>
</evidence>
<reference evidence="3" key="3">
    <citation type="submission" date="2016-12" db="EMBL/GenBank/DDBJ databases">
        <authorList>
            <person name="Singh M."/>
            <person name="Fernando D."/>
            <person name="Kumar A."/>
        </authorList>
    </citation>
    <scope>NUCLEOTIDE SEQUENCE</scope>
    <source>
        <strain evidence="3">ATCC 17978-VU</strain>
    </source>
</reference>
<keyword evidence="2" id="KW-0472">Membrane</keyword>
<evidence type="ECO:0000313" key="4">
    <source>
        <dbReference type="EMBL" id="TPU62322.1"/>
    </source>
</evidence>